<evidence type="ECO:0000256" key="5">
    <source>
        <dbReference type="ARBA" id="ARBA00023180"/>
    </source>
</evidence>
<keyword evidence="8" id="KW-0624">Polysaccharide degradation</keyword>
<dbReference type="GO" id="GO:0071555">
    <property type="term" value="P:cell wall organization"/>
    <property type="evidence" value="ECO:0007669"/>
    <property type="project" value="UniProtKB-KW"/>
</dbReference>
<evidence type="ECO:0000256" key="3">
    <source>
        <dbReference type="ARBA" id="ARBA00022801"/>
    </source>
</evidence>
<gene>
    <name evidence="12" type="ORF">SAMN05421770_1144</name>
</gene>
<dbReference type="PANTHER" id="PTHR16631:SF17">
    <property type="entry name" value="GLUCAN ENDO-1,3-BETA-GLUCOSIDASE BTGC"/>
    <property type="match status" value="1"/>
</dbReference>
<dbReference type="GO" id="GO:0000272">
    <property type="term" value="P:polysaccharide catabolic process"/>
    <property type="evidence" value="ECO:0007669"/>
    <property type="project" value="UniProtKB-KW"/>
</dbReference>
<keyword evidence="5" id="KW-0325">Glycoprotein</keyword>
<keyword evidence="4" id="KW-0472">Membrane</keyword>
<evidence type="ECO:0000256" key="2">
    <source>
        <dbReference type="ARBA" id="ARBA00022475"/>
    </source>
</evidence>
<dbReference type="PANTHER" id="PTHR16631">
    <property type="entry name" value="GLUCAN 1,3-BETA-GLUCOSIDASE"/>
    <property type="match status" value="1"/>
</dbReference>
<evidence type="ECO:0000256" key="6">
    <source>
        <dbReference type="ARBA" id="ARBA00023277"/>
    </source>
</evidence>
<dbReference type="PROSITE" id="PS51257">
    <property type="entry name" value="PROKAR_LIPOPROTEIN"/>
    <property type="match status" value="1"/>
</dbReference>
<dbReference type="RefSeq" id="WP_089410387.1">
    <property type="nucleotide sequence ID" value="NZ_FZOU01000014.1"/>
</dbReference>
<keyword evidence="13" id="KW-1185">Reference proteome</keyword>
<evidence type="ECO:0000256" key="8">
    <source>
        <dbReference type="ARBA" id="ARBA00023326"/>
    </source>
</evidence>
<evidence type="ECO:0000256" key="9">
    <source>
        <dbReference type="ARBA" id="ARBA00037649"/>
    </source>
</evidence>
<dbReference type="InterPro" id="IPR050732">
    <property type="entry name" value="Beta-glucan_modifiers"/>
</dbReference>
<protein>
    <recommendedName>
        <fullName evidence="11">Endo-1,3-beta-glucanase btgC</fullName>
    </recommendedName>
    <alternativeName>
        <fullName evidence="10">Laminarinase btgC</fullName>
    </alternativeName>
</protein>
<dbReference type="GO" id="GO:0005886">
    <property type="term" value="C:plasma membrane"/>
    <property type="evidence" value="ECO:0007669"/>
    <property type="project" value="UniProtKB-SubCell"/>
</dbReference>
<evidence type="ECO:0000256" key="7">
    <source>
        <dbReference type="ARBA" id="ARBA00023316"/>
    </source>
</evidence>
<dbReference type="OrthoDB" id="7057330at2"/>
<dbReference type="EMBL" id="FZOU01000014">
    <property type="protein sequence ID" value="SNT42591.1"/>
    <property type="molecule type" value="Genomic_DNA"/>
</dbReference>
<proteinExistence type="predicted"/>
<evidence type="ECO:0000256" key="1">
    <source>
        <dbReference type="ARBA" id="ARBA00004236"/>
    </source>
</evidence>
<dbReference type="AlphaFoldDB" id="A0A239MIV0"/>
<organism evidence="12 13">
    <name type="scientific">Granulicella rosea</name>
    <dbReference type="NCBI Taxonomy" id="474952"/>
    <lineage>
        <taxon>Bacteria</taxon>
        <taxon>Pseudomonadati</taxon>
        <taxon>Acidobacteriota</taxon>
        <taxon>Terriglobia</taxon>
        <taxon>Terriglobales</taxon>
        <taxon>Acidobacteriaceae</taxon>
        <taxon>Granulicella</taxon>
    </lineage>
</organism>
<dbReference type="InterPro" id="IPR017853">
    <property type="entry name" value="GH"/>
</dbReference>
<sequence>MRHDRRVAALGVAALLALAALLGVSGCRRQPKLAPASTDFRGYIADPSARMIAYSPVGAVLQDPSHRVLRDQLALLRTRFDGLSLYQTTSDTAALVAIARELGFRAVLFTIWDPKAEPELATISSILAQQHGAMAFAVSIGSEGLSEKRYALSDLGAARLQLRERTRGAKPVEMTTTEPWWFYGTPEGRPAASFGEFTSANVHVVWDTDIVDPALAASWTRDRANELKASVGHPVLIRELGMPGGGTSPRPLGPRHDRELLFSRELQAQFWSAWQGLPGRPPAVVFEAIDNPEKHWRDFESTWGLLDESLRPWPGWAVFPVLERARP</sequence>
<comment type="function">
    <text evidence="9">Glucanases play a role in cell expansion during growth, in cell-cell fusion during mating, and in spore release during sporulation. This enzyme may be involved in beta-glucan degradation. Active on laminarin and lichenan.</text>
</comment>
<keyword evidence="6" id="KW-0119">Carbohydrate metabolism</keyword>
<name>A0A239MIV0_9BACT</name>
<dbReference type="Proteomes" id="UP000198356">
    <property type="component" value="Unassembled WGS sequence"/>
</dbReference>
<dbReference type="GO" id="GO:0016787">
    <property type="term" value="F:hydrolase activity"/>
    <property type="evidence" value="ECO:0007669"/>
    <property type="project" value="UniProtKB-KW"/>
</dbReference>
<evidence type="ECO:0000256" key="10">
    <source>
        <dbReference type="ARBA" id="ARBA00042373"/>
    </source>
</evidence>
<evidence type="ECO:0000313" key="12">
    <source>
        <dbReference type="EMBL" id="SNT42591.1"/>
    </source>
</evidence>
<evidence type="ECO:0000256" key="11">
    <source>
        <dbReference type="ARBA" id="ARBA00043078"/>
    </source>
</evidence>
<evidence type="ECO:0000256" key="4">
    <source>
        <dbReference type="ARBA" id="ARBA00023136"/>
    </source>
</evidence>
<accession>A0A239MIV0</accession>
<keyword evidence="7" id="KW-0961">Cell wall biogenesis/degradation</keyword>
<evidence type="ECO:0000313" key="13">
    <source>
        <dbReference type="Proteomes" id="UP000198356"/>
    </source>
</evidence>
<dbReference type="SUPFAM" id="SSF51445">
    <property type="entry name" value="(Trans)glycosidases"/>
    <property type="match status" value="1"/>
</dbReference>
<reference evidence="12 13" key="1">
    <citation type="submission" date="2017-06" db="EMBL/GenBank/DDBJ databases">
        <authorList>
            <person name="Kim H.J."/>
            <person name="Triplett B.A."/>
        </authorList>
    </citation>
    <scope>NUCLEOTIDE SEQUENCE [LARGE SCALE GENOMIC DNA]</scope>
    <source>
        <strain evidence="12 13">DSM 18704</strain>
    </source>
</reference>
<keyword evidence="2" id="KW-1003">Cell membrane</keyword>
<keyword evidence="3" id="KW-0378">Hydrolase</keyword>
<comment type="subcellular location">
    <subcellularLocation>
        <location evidence="1">Cell membrane</location>
    </subcellularLocation>
</comment>